<dbReference type="GO" id="GO:0005737">
    <property type="term" value="C:cytoplasm"/>
    <property type="evidence" value="ECO:0007669"/>
    <property type="project" value="TreeGrafter"/>
</dbReference>
<dbReference type="GO" id="GO:0046872">
    <property type="term" value="F:metal ion binding"/>
    <property type="evidence" value="ECO:0007669"/>
    <property type="project" value="UniProtKB-KW"/>
</dbReference>
<dbReference type="EMBL" id="MU003704">
    <property type="protein sequence ID" value="KAF2807825.1"/>
    <property type="molecule type" value="Genomic_DNA"/>
</dbReference>
<dbReference type="RefSeq" id="XP_033574789.1">
    <property type="nucleotide sequence ID" value="XM_033716919.1"/>
</dbReference>
<keyword evidence="11" id="KW-1185">Reference proteome</keyword>
<dbReference type="UniPathway" id="UPA00070">
    <property type="reaction ID" value="UER00117"/>
</dbReference>
<dbReference type="PANTHER" id="PTHR43137:SF1">
    <property type="entry name" value="DIHYDROOROTASE"/>
    <property type="match status" value="1"/>
</dbReference>
<reference evidence="12" key="3">
    <citation type="submission" date="2025-04" db="UniProtKB">
        <authorList>
            <consortium name="RefSeq"/>
        </authorList>
    </citation>
    <scope>IDENTIFICATION</scope>
    <source>
        <strain evidence="12">CBS 304.34</strain>
    </source>
</reference>
<dbReference type="OrthoDB" id="1670005at2759"/>
<accession>A0A6A6YIP1</accession>
<keyword evidence="7" id="KW-0862">Zinc</keyword>
<dbReference type="PROSITE" id="PS00482">
    <property type="entry name" value="DIHYDROOROTASE_1"/>
    <property type="match status" value="1"/>
</dbReference>
<reference evidence="10 12" key="1">
    <citation type="journal article" date="2020" name="Stud. Mycol.">
        <title>101 Dothideomycetes genomes: a test case for predicting lifestyles and emergence of pathogens.</title>
        <authorList>
            <person name="Haridas S."/>
            <person name="Albert R."/>
            <person name="Binder M."/>
            <person name="Bloem J."/>
            <person name="Labutti K."/>
            <person name="Salamov A."/>
            <person name="Andreopoulos B."/>
            <person name="Baker S."/>
            <person name="Barry K."/>
            <person name="Bills G."/>
            <person name="Bluhm B."/>
            <person name="Cannon C."/>
            <person name="Castanera R."/>
            <person name="Culley D."/>
            <person name="Daum C."/>
            <person name="Ezra D."/>
            <person name="Gonzalez J."/>
            <person name="Henrissat B."/>
            <person name="Kuo A."/>
            <person name="Liang C."/>
            <person name="Lipzen A."/>
            <person name="Lutzoni F."/>
            <person name="Magnuson J."/>
            <person name="Mondo S."/>
            <person name="Nolan M."/>
            <person name="Ohm R."/>
            <person name="Pangilinan J."/>
            <person name="Park H.-J."/>
            <person name="Ramirez L."/>
            <person name="Alfaro M."/>
            <person name="Sun H."/>
            <person name="Tritt A."/>
            <person name="Yoshinaga Y."/>
            <person name="Zwiers L.-H."/>
            <person name="Turgeon B."/>
            <person name="Goodwin S."/>
            <person name="Spatafora J."/>
            <person name="Crous P."/>
            <person name="Grigoriev I."/>
        </authorList>
    </citation>
    <scope>NUCLEOTIDE SEQUENCE</scope>
    <source>
        <strain evidence="10 12">CBS 304.34</strain>
    </source>
</reference>
<evidence type="ECO:0000256" key="3">
    <source>
        <dbReference type="ARBA" id="ARBA00005631"/>
    </source>
</evidence>
<comment type="cofactor">
    <cofactor evidence="1">
        <name>Zn(2+)</name>
        <dbReference type="ChEBI" id="CHEBI:29105"/>
    </cofactor>
</comment>
<keyword evidence="8" id="KW-0665">Pyrimidine biosynthesis</keyword>
<dbReference type="FunFam" id="3.20.20.140:FF:000041">
    <property type="entry name" value="Dihydroorotase, variant"/>
    <property type="match status" value="1"/>
</dbReference>
<proteinExistence type="inferred from homology"/>
<protein>
    <recommendedName>
        <fullName evidence="4">dihydroorotase</fullName>
        <ecNumber evidence="4">3.5.2.3</ecNumber>
    </recommendedName>
</protein>
<dbReference type="InterPro" id="IPR002195">
    <property type="entry name" value="Dihydroorotase_CS"/>
</dbReference>
<dbReference type="PIRSF" id="PIRSF001237">
    <property type="entry name" value="DHOdimr"/>
    <property type="match status" value="1"/>
</dbReference>
<dbReference type="PANTHER" id="PTHR43137">
    <property type="entry name" value="DIHYDROOROTASE"/>
    <property type="match status" value="1"/>
</dbReference>
<dbReference type="GO" id="GO:0006207">
    <property type="term" value="P:'de novo' pyrimidine nucleobase biosynthetic process"/>
    <property type="evidence" value="ECO:0007669"/>
    <property type="project" value="TreeGrafter"/>
</dbReference>
<keyword evidence="6" id="KW-0378">Hydrolase</keyword>
<evidence type="ECO:0000256" key="1">
    <source>
        <dbReference type="ARBA" id="ARBA00001947"/>
    </source>
</evidence>
<evidence type="ECO:0000313" key="11">
    <source>
        <dbReference type="Proteomes" id="UP000504636"/>
    </source>
</evidence>
<evidence type="ECO:0000256" key="5">
    <source>
        <dbReference type="ARBA" id="ARBA00022723"/>
    </source>
</evidence>
<sequence length="358" mass="38750">MVFEKFQDVELPASFDAHVHLRDGAMSNLVVPTIRQGGVNTVYVMPNLVPPITTVQQALDYRARLQALEPNVIYLMSLYLHESITPNVIKAAKKAGITGVKSYPAGVTTNSSSGVVDYTLFYPVFAELEAQNMILNLHGESPSGDDITVLNAEAGFLPTLRELHARFPRLRIILEHCTTAAAIATVLALGPTVAGTLTAHHLYITVDDWAGDPFCFCKPVAKTPADRDALLRAAASGNPKFFLGTDSAPHPATAKRGGDRIAAGVFTQPYATQLVLGALEEGVERGVVKEGEVTMEVLEGFLSGFGRRFYGVEDKTGETIVLRKGGEEVIGLLTKEGLEVEVVPFRRGEKCWSVEWKG</sequence>
<evidence type="ECO:0000256" key="2">
    <source>
        <dbReference type="ARBA" id="ARBA00004880"/>
    </source>
</evidence>
<dbReference type="InterPro" id="IPR006680">
    <property type="entry name" value="Amidohydro-rel"/>
</dbReference>
<comment type="similarity">
    <text evidence="3">Belongs to the metallo-dependent hydrolases superfamily. DHOase family. Class II DHOase subfamily.</text>
</comment>
<dbReference type="InterPro" id="IPR032466">
    <property type="entry name" value="Metal_Hydrolase"/>
</dbReference>
<feature type="domain" description="Amidohydrolase-related" evidence="9">
    <location>
        <begin position="11"/>
        <end position="256"/>
    </location>
</feature>
<dbReference type="Gene3D" id="3.20.20.140">
    <property type="entry name" value="Metal-dependent hydrolases"/>
    <property type="match status" value="1"/>
</dbReference>
<dbReference type="GO" id="GO:0044205">
    <property type="term" value="P:'de novo' UMP biosynthetic process"/>
    <property type="evidence" value="ECO:0007669"/>
    <property type="project" value="UniProtKB-UniPathway"/>
</dbReference>
<evidence type="ECO:0000313" key="12">
    <source>
        <dbReference type="RefSeq" id="XP_033574789.1"/>
    </source>
</evidence>
<evidence type="ECO:0000313" key="10">
    <source>
        <dbReference type="EMBL" id="KAF2807825.1"/>
    </source>
</evidence>
<dbReference type="InterPro" id="IPR004721">
    <property type="entry name" value="DHOdimr"/>
</dbReference>
<dbReference type="AlphaFoldDB" id="A0A6A6YIP1"/>
<dbReference type="Proteomes" id="UP000504636">
    <property type="component" value="Unplaced"/>
</dbReference>
<evidence type="ECO:0000259" key="9">
    <source>
        <dbReference type="Pfam" id="PF01979"/>
    </source>
</evidence>
<reference evidence="12" key="2">
    <citation type="submission" date="2020-04" db="EMBL/GenBank/DDBJ databases">
        <authorList>
            <consortium name="NCBI Genome Project"/>
        </authorList>
    </citation>
    <scope>NUCLEOTIDE SEQUENCE</scope>
    <source>
        <strain evidence="12">CBS 304.34</strain>
    </source>
</reference>
<evidence type="ECO:0000256" key="6">
    <source>
        <dbReference type="ARBA" id="ARBA00022801"/>
    </source>
</evidence>
<comment type="pathway">
    <text evidence="2">Pyrimidine metabolism; UMP biosynthesis via de novo pathway; (S)-dihydroorotate from bicarbonate: step 3/3.</text>
</comment>
<dbReference type="SUPFAM" id="SSF51556">
    <property type="entry name" value="Metallo-dependent hydrolases"/>
    <property type="match status" value="1"/>
</dbReference>
<keyword evidence="5" id="KW-0479">Metal-binding</keyword>
<dbReference type="EC" id="3.5.2.3" evidence="4"/>
<dbReference type="HAMAP" id="MF_00219">
    <property type="entry name" value="PyrC_classII"/>
    <property type="match status" value="1"/>
</dbReference>
<dbReference type="GO" id="GO:0004151">
    <property type="term" value="F:dihydroorotase activity"/>
    <property type="evidence" value="ECO:0007669"/>
    <property type="project" value="UniProtKB-EC"/>
</dbReference>
<organism evidence="10">
    <name type="scientific">Mytilinidion resinicola</name>
    <dbReference type="NCBI Taxonomy" id="574789"/>
    <lineage>
        <taxon>Eukaryota</taxon>
        <taxon>Fungi</taxon>
        <taxon>Dikarya</taxon>
        <taxon>Ascomycota</taxon>
        <taxon>Pezizomycotina</taxon>
        <taxon>Dothideomycetes</taxon>
        <taxon>Pleosporomycetidae</taxon>
        <taxon>Mytilinidiales</taxon>
        <taxon>Mytilinidiaceae</taxon>
        <taxon>Mytilinidion</taxon>
    </lineage>
</organism>
<name>A0A6A6YIP1_9PEZI</name>
<dbReference type="Pfam" id="PF01979">
    <property type="entry name" value="Amidohydro_1"/>
    <property type="match status" value="1"/>
</dbReference>
<dbReference type="NCBIfam" id="TIGR00856">
    <property type="entry name" value="pyrC_dimer"/>
    <property type="match status" value="1"/>
</dbReference>
<dbReference type="GeneID" id="54457812"/>
<dbReference type="PROSITE" id="PS00483">
    <property type="entry name" value="DIHYDROOROTASE_2"/>
    <property type="match status" value="1"/>
</dbReference>
<evidence type="ECO:0000256" key="8">
    <source>
        <dbReference type="ARBA" id="ARBA00022975"/>
    </source>
</evidence>
<evidence type="ECO:0000256" key="7">
    <source>
        <dbReference type="ARBA" id="ARBA00022833"/>
    </source>
</evidence>
<gene>
    <name evidence="10 12" type="ORF">BDZ99DRAFT_420392</name>
</gene>
<evidence type="ECO:0000256" key="4">
    <source>
        <dbReference type="ARBA" id="ARBA00012860"/>
    </source>
</evidence>